<comment type="subunit">
    <text evidence="6">Homodimer.</text>
</comment>
<evidence type="ECO:0000256" key="2">
    <source>
        <dbReference type="ARBA" id="ARBA00022741"/>
    </source>
</evidence>
<organism evidence="7 8">
    <name type="scientific">Gracilinema caldarium (strain ATCC 51460 / DSM 7334 / H1)</name>
    <name type="common">Treponema caldarium</name>
    <dbReference type="NCBI Taxonomy" id="744872"/>
    <lineage>
        <taxon>Bacteria</taxon>
        <taxon>Pseudomonadati</taxon>
        <taxon>Spirochaetota</taxon>
        <taxon>Spirochaetia</taxon>
        <taxon>Spirochaetales</taxon>
        <taxon>Breznakiellaceae</taxon>
        <taxon>Gracilinema</taxon>
    </lineage>
</organism>
<reference evidence="8" key="1">
    <citation type="journal article" date="2013" name="Stand. Genomic Sci.">
        <title>Genome sequence of the thermophilic fresh-water bacterium Spirochaeta caldaria type strain (H1(T)), reclassification of Spirochaeta caldaria, Spirochaeta stenostrepta, and Spirochaeta zuelzerae in the genus Treponema as Treponema caldaria comb. nov., Treponema stenostrepta comb. nov., and Treponema zuelzerae comb. nov., and emendation of the genus Treponema.</title>
        <authorList>
            <person name="Abt B."/>
            <person name="Goker M."/>
            <person name="Scheuner C."/>
            <person name="Han C."/>
            <person name="Lu M."/>
            <person name="Misra M."/>
            <person name="Lapidus A."/>
            <person name="Nolan M."/>
            <person name="Lucas S."/>
            <person name="Hammon N."/>
            <person name="Deshpande S."/>
            <person name="Cheng J.F."/>
            <person name="Tapia R."/>
            <person name="Goodwin L.A."/>
            <person name="Pitluck S."/>
            <person name="Liolios K."/>
            <person name="Pagani I."/>
            <person name="Ivanova N."/>
            <person name="Mavromatis K."/>
            <person name="Mikhailova N."/>
            <person name="Huntemann M."/>
            <person name="Pati A."/>
            <person name="Chen A."/>
            <person name="Palaniappan K."/>
            <person name="Land M."/>
            <person name="Hauser L."/>
            <person name="Jeffries C.D."/>
            <person name="Rohde M."/>
            <person name="Spring S."/>
            <person name="Gronow S."/>
            <person name="Detter J.C."/>
            <person name="Bristow J."/>
            <person name="Eisen J.A."/>
            <person name="Markowitz V."/>
            <person name="Hugenholtz P."/>
            <person name="Kyrpides N.C."/>
            <person name="Woyke T."/>
            <person name="Klenk H.P."/>
        </authorList>
    </citation>
    <scope>NUCLEOTIDE SEQUENCE</scope>
    <source>
        <strain evidence="8">ATCC 51460 / DSM 7334 / H1</strain>
    </source>
</reference>
<dbReference type="Pfam" id="PF10609">
    <property type="entry name" value="ParA"/>
    <property type="match status" value="1"/>
</dbReference>
<gene>
    <name evidence="7" type="ordered locus">Spica_0973</name>
</gene>
<comment type="function">
    <text evidence="6">Binds and transfers iron-sulfur (Fe-S) clusters to target apoproteins. Can hydrolyze ATP.</text>
</comment>
<protein>
    <recommendedName>
        <fullName evidence="6">Iron-sulfur cluster carrier protein</fullName>
    </recommendedName>
</protein>
<dbReference type="STRING" id="744872.Spica_0973"/>
<evidence type="ECO:0000256" key="6">
    <source>
        <dbReference type="HAMAP-Rule" id="MF_02040"/>
    </source>
</evidence>
<dbReference type="InterPro" id="IPR019591">
    <property type="entry name" value="Mrp/NBP35_ATP-bd"/>
</dbReference>
<dbReference type="GO" id="GO:0051539">
    <property type="term" value="F:4 iron, 4 sulfur cluster binding"/>
    <property type="evidence" value="ECO:0007669"/>
    <property type="project" value="TreeGrafter"/>
</dbReference>
<dbReference type="AlphaFoldDB" id="F8F2K8"/>
<dbReference type="Gene3D" id="3.40.50.300">
    <property type="entry name" value="P-loop containing nucleotide triphosphate hydrolases"/>
    <property type="match status" value="1"/>
</dbReference>
<dbReference type="FunFam" id="3.40.50.300:FF:001119">
    <property type="entry name" value="Iron-sulfur cluster carrier protein"/>
    <property type="match status" value="1"/>
</dbReference>
<dbReference type="RefSeq" id="WP_013968434.1">
    <property type="nucleotide sequence ID" value="NC_015732.1"/>
</dbReference>
<feature type="binding site" evidence="6">
    <location>
        <begin position="22"/>
        <end position="29"/>
    </location>
    <ligand>
        <name>ATP</name>
        <dbReference type="ChEBI" id="CHEBI:30616"/>
    </ligand>
</feature>
<dbReference type="GO" id="GO:0016226">
    <property type="term" value="P:iron-sulfur cluster assembly"/>
    <property type="evidence" value="ECO:0007669"/>
    <property type="project" value="InterPro"/>
</dbReference>
<dbReference type="PANTHER" id="PTHR42961:SF2">
    <property type="entry name" value="IRON-SULFUR PROTEIN NUBPL"/>
    <property type="match status" value="1"/>
</dbReference>
<evidence type="ECO:0000313" key="8">
    <source>
        <dbReference type="Proteomes" id="UP000000503"/>
    </source>
</evidence>
<dbReference type="GO" id="GO:0005524">
    <property type="term" value="F:ATP binding"/>
    <property type="evidence" value="ECO:0007669"/>
    <property type="project" value="UniProtKB-UniRule"/>
</dbReference>
<dbReference type="CDD" id="cd02037">
    <property type="entry name" value="Mrp_NBP35"/>
    <property type="match status" value="1"/>
</dbReference>
<dbReference type="InterPro" id="IPR044304">
    <property type="entry name" value="NUBPL-like"/>
</dbReference>
<proteinExistence type="inferred from homology"/>
<sequence>MSAQIEKFSKMNIKHLIGVVSGKGGVGKSTISVLVAQALAARGYKTGLLDADMTGPSIPRLLGIEGLKGESDGEKIFPLEADQGIKVISVNMFLPDEDEPVIWRGPLLAGALKQFYEDVEWGELDYLVVDFPPGTSDVVLSGFQQLPLDGIVVVVTPQDFVSMIVAKSIKMALKTDVKVLGMVENMGSMICPHCGTEFSLFAQGQAREGDTLQLPVLARFPWRQELAQRGALLWNDLPQDLRVTADSLVQNIMISLQ</sequence>
<keyword evidence="1 6" id="KW-0479">Metal-binding</keyword>
<evidence type="ECO:0000256" key="3">
    <source>
        <dbReference type="ARBA" id="ARBA00022840"/>
    </source>
</evidence>
<keyword evidence="2 6" id="KW-0547">Nucleotide-binding</keyword>
<accession>F8F2K8</accession>
<comment type="similarity">
    <text evidence="6">Belongs to the Mrp/NBP35 ATP-binding proteins family.</text>
</comment>
<dbReference type="GO" id="GO:0046872">
    <property type="term" value="F:metal ion binding"/>
    <property type="evidence" value="ECO:0007669"/>
    <property type="project" value="UniProtKB-KW"/>
</dbReference>
<dbReference type="GO" id="GO:0140663">
    <property type="term" value="F:ATP-dependent FeS chaperone activity"/>
    <property type="evidence" value="ECO:0007669"/>
    <property type="project" value="InterPro"/>
</dbReference>
<evidence type="ECO:0000256" key="5">
    <source>
        <dbReference type="ARBA" id="ARBA00023014"/>
    </source>
</evidence>
<dbReference type="KEGG" id="scd:Spica_0973"/>
<dbReference type="GO" id="GO:0016887">
    <property type="term" value="F:ATP hydrolysis activity"/>
    <property type="evidence" value="ECO:0007669"/>
    <property type="project" value="UniProtKB-UniRule"/>
</dbReference>
<dbReference type="SUPFAM" id="SSF52540">
    <property type="entry name" value="P-loop containing nucleoside triphosphate hydrolases"/>
    <property type="match status" value="1"/>
</dbReference>
<dbReference type="InterPro" id="IPR000808">
    <property type="entry name" value="Mrp-like_CS"/>
</dbReference>
<keyword evidence="8" id="KW-1185">Reference proteome</keyword>
<dbReference type="HAMAP" id="MF_02040">
    <property type="entry name" value="Mrp_NBP35"/>
    <property type="match status" value="1"/>
</dbReference>
<dbReference type="Proteomes" id="UP000000503">
    <property type="component" value="Chromosome"/>
</dbReference>
<dbReference type="EMBL" id="CP002868">
    <property type="protein sequence ID" value="AEJ19123.1"/>
    <property type="molecule type" value="Genomic_DNA"/>
</dbReference>
<keyword evidence="4 6" id="KW-0408">Iron</keyword>
<evidence type="ECO:0000256" key="4">
    <source>
        <dbReference type="ARBA" id="ARBA00023004"/>
    </source>
</evidence>
<dbReference type="eggNOG" id="COG0489">
    <property type="taxonomic scope" value="Bacteria"/>
</dbReference>
<dbReference type="InterPro" id="IPR027417">
    <property type="entry name" value="P-loop_NTPase"/>
</dbReference>
<evidence type="ECO:0000313" key="7">
    <source>
        <dbReference type="EMBL" id="AEJ19123.1"/>
    </source>
</evidence>
<dbReference type="PROSITE" id="PS01215">
    <property type="entry name" value="MRP"/>
    <property type="match status" value="1"/>
</dbReference>
<evidence type="ECO:0000256" key="1">
    <source>
        <dbReference type="ARBA" id="ARBA00022723"/>
    </source>
</evidence>
<dbReference type="PANTHER" id="PTHR42961">
    <property type="entry name" value="IRON-SULFUR PROTEIN NUBPL"/>
    <property type="match status" value="1"/>
</dbReference>
<dbReference type="InterPro" id="IPR033756">
    <property type="entry name" value="YlxH/NBP35"/>
</dbReference>
<keyword evidence="3 6" id="KW-0067">ATP-binding</keyword>
<dbReference type="HOGENOM" id="CLU_024839_0_1_12"/>
<keyword evidence="6" id="KW-0378">Hydrolase</keyword>
<name>F8F2K8_GRAC1</name>
<keyword evidence="5 6" id="KW-0411">Iron-sulfur</keyword>
<dbReference type="OrthoDB" id="9809679at2"/>